<evidence type="ECO:0000313" key="7">
    <source>
        <dbReference type="Proteomes" id="UP000231259"/>
    </source>
</evidence>
<dbReference type="AlphaFoldDB" id="A0A2G8RIV1"/>
<dbReference type="Gene3D" id="2.40.30.170">
    <property type="match status" value="1"/>
</dbReference>
<feature type="domain" description="Multidrug resistance protein MdtA-like barrel-sandwich hybrid" evidence="3">
    <location>
        <begin position="73"/>
        <end position="194"/>
    </location>
</feature>
<name>A0A2G8RIV1_9RHOB</name>
<protein>
    <submittedName>
        <fullName evidence="6">Uncharacterized protein</fullName>
    </submittedName>
</protein>
<dbReference type="InterPro" id="IPR058625">
    <property type="entry name" value="MdtA-like_BSH"/>
</dbReference>
<dbReference type="Pfam" id="PF25989">
    <property type="entry name" value="YknX_C"/>
    <property type="match status" value="1"/>
</dbReference>
<dbReference type="SUPFAM" id="SSF111369">
    <property type="entry name" value="HlyD-like secretion proteins"/>
    <property type="match status" value="1"/>
</dbReference>
<dbReference type="FunFam" id="2.40.30.170:FF:000010">
    <property type="entry name" value="Efflux RND transporter periplasmic adaptor subunit"/>
    <property type="match status" value="1"/>
</dbReference>
<evidence type="ECO:0000313" key="6">
    <source>
        <dbReference type="EMBL" id="PIL21495.1"/>
    </source>
</evidence>
<evidence type="ECO:0000259" key="3">
    <source>
        <dbReference type="Pfam" id="PF25917"/>
    </source>
</evidence>
<dbReference type="PANTHER" id="PTHR30469">
    <property type="entry name" value="MULTIDRUG RESISTANCE PROTEIN MDTA"/>
    <property type="match status" value="1"/>
</dbReference>
<comment type="similarity">
    <text evidence="1">Belongs to the membrane fusion protein (MFP) (TC 8.A.1) family.</text>
</comment>
<dbReference type="EMBL" id="AWWI01000036">
    <property type="protein sequence ID" value="PIL21495.1"/>
    <property type="molecule type" value="Genomic_DNA"/>
</dbReference>
<feature type="coiled-coil region" evidence="2">
    <location>
        <begin position="106"/>
        <end position="133"/>
    </location>
</feature>
<keyword evidence="7" id="KW-1185">Reference proteome</keyword>
<accession>A0A2G8RIV1</accession>
<dbReference type="Gene3D" id="2.40.50.100">
    <property type="match status" value="1"/>
</dbReference>
<evidence type="ECO:0000259" key="5">
    <source>
        <dbReference type="Pfam" id="PF25989"/>
    </source>
</evidence>
<dbReference type="Pfam" id="PF25917">
    <property type="entry name" value="BSH_RND"/>
    <property type="match status" value="1"/>
</dbReference>
<dbReference type="NCBIfam" id="TIGR01730">
    <property type="entry name" value="RND_mfp"/>
    <property type="match status" value="1"/>
</dbReference>
<dbReference type="InterPro" id="IPR058637">
    <property type="entry name" value="YknX-like_C"/>
</dbReference>
<evidence type="ECO:0000256" key="2">
    <source>
        <dbReference type="SAM" id="Coils"/>
    </source>
</evidence>
<reference evidence="6 7" key="1">
    <citation type="submission" date="2013-09" db="EMBL/GenBank/DDBJ databases">
        <title>Genome sequencing of Phaeobacter antarcticus sp. nov. SM1211.</title>
        <authorList>
            <person name="Zhang X.-Y."/>
            <person name="Liu C."/>
            <person name="Chen X.-L."/>
            <person name="Xie B.-B."/>
            <person name="Qin Q.-L."/>
            <person name="Rong J.-C."/>
            <person name="Zhang Y.-Z."/>
        </authorList>
    </citation>
    <scope>NUCLEOTIDE SEQUENCE [LARGE SCALE GENOMIC DNA]</scope>
    <source>
        <strain evidence="6 7">SM1211</strain>
    </source>
</reference>
<dbReference type="Gene3D" id="1.10.287.470">
    <property type="entry name" value="Helix hairpin bin"/>
    <property type="match status" value="1"/>
</dbReference>
<dbReference type="Proteomes" id="UP000231259">
    <property type="component" value="Unassembled WGS sequence"/>
</dbReference>
<dbReference type="InterPro" id="IPR058792">
    <property type="entry name" value="Beta-barrel_RND_2"/>
</dbReference>
<keyword evidence="2" id="KW-0175">Coiled coil</keyword>
<dbReference type="GO" id="GO:0015562">
    <property type="term" value="F:efflux transmembrane transporter activity"/>
    <property type="evidence" value="ECO:0007669"/>
    <property type="project" value="TreeGrafter"/>
</dbReference>
<dbReference type="Pfam" id="PF25954">
    <property type="entry name" value="Beta-barrel_RND_2"/>
    <property type="match status" value="1"/>
</dbReference>
<feature type="domain" description="CusB-like beta-barrel" evidence="4">
    <location>
        <begin position="206"/>
        <end position="277"/>
    </location>
</feature>
<gene>
    <name evidence="6" type="ORF">P775_04225</name>
</gene>
<dbReference type="Gene3D" id="2.40.420.20">
    <property type="match status" value="1"/>
</dbReference>
<evidence type="ECO:0000256" key="1">
    <source>
        <dbReference type="ARBA" id="ARBA00009477"/>
    </source>
</evidence>
<organism evidence="6 7">
    <name type="scientific">Puniceibacterium antarcticum</name>
    <dbReference type="NCBI Taxonomy" id="1206336"/>
    <lineage>
        <taxon>Bacteria</taxon>
        <taxon>Pseudomonadati</taxon>
        <taxon>Pseudomonadota</taxon>
        <taxon>Alphaproteobacteria</taxon>
        <taxon>Rhodobacterales</taxon>
        <taxon>Paracoccaceae</taxon>
        <taxon>Puniceibacterium</taxon>
    </lineage>
</organism>
<dbReference type="RefSeq" id="WP_180287314.1">
    <property type="nucleotide sequence ID" value="NZ_AWWI01000036.1"/>
</dbReference>
<evidence type="ECO:0000259" key="4">
    <source>
        <dbReference type="Pfam" id="PF25954"/>
    </source>
</evidence>
<sequence length="362" mass="38728">MSQFIKYALGICIVAAFVLAGMFGTEALVSQDGDSSGQDSAERQPTRVAVALPQMRSVEDAVSAVGTLRPVRGVEIVPNVAGRVTEVAVTSGQMVAQGDLLIQIDDRAAQADLAEAEATLNEARQEYDRYRQLDDSNATADARLEEARGAFRRAEAARSRALADLEDRAITAPFAGALGVIDTEPGAFLDSNETVTRLSDLSVVEVSAFLPERYYERVASGQTLKITTPAYPEDTFEGRVTVRVPEIDLGTRSFEIRAEIDNADNRLVGGMFANARLVLDTYESIAIPDDAIISQGLTTYVYVIDDGAATRTEIEVGASLGALTEVQDGLDIEARVVVAGWDQLTAGAPVEIDEGFTSEGLE</sequence>
<proteinExistence type="inferred from homology"/>
<comment type="caution">
    <text evidence="6">The sequence shown here is derived from an EMBL/GenBank/DDBJ whole genome shotgun (WGS) entry which is preliminary data.</text>
</comment>
<feature type="domain" description="YknX-like C-terminal permuted SH3-like" evidence="5">
    <location>
        <begin position="285"/>
        <end position="352"/>
    </location>
</feature>
<dbReference type="PANTHER" id="PTHR30469:SF11">
    <property type="entry name" value="BLL4320 PROTEIN"/>
    <property type="match status" value="1"/>
</dbReference>
<dbReference type="GO" id="GO:1990281">
    <property type="term" value="C:efflux pump complex"/>
    <property type="evidence" value="ECO:0007669"/>
    <property type="project" value="TreeGrafter"/>
</dbReference>
<dbReference type="InterPro" id="IPR006143">
    <property type="entry name" value="RND_pump_MFP"/>
</dbReference>